<sequence length="163" mass="18357">MSFTLDWRGRGSTGSGNNVVSNPILIRTKNHKISGSIFLSEDVALTLEKPIRIEADFIALSVGGYLNIIRYEESFAMRHVTHYSRYLGISEFYGCSYSSNAENNGEPHIVECPKHADFFSRDPIQIYSLDVRIIVPEGNKEEHLITNAHHLAQLSYLDVNGKL</sequence>
<keyword evidence="2" id="KW-1185">Reference proteome</keyword>
<organism evidence="1 2">
    <name type="scientific">Clathrospora elynae</name>
    <dbReference type="NCBI Taxonomy" id="706981"/>
    <lineage>
        <taxon>Eukaryota</taxon>
        <taxon>Fungi</taxon>
        <taxon>Dikarya</taxon>
        <taxon>Ascomycota</taxon>
        <taxon>Pezizomycotina</taxon>
        <taxon>Dothideomycetes</taxon>
        <taxon>Pleosporomycetidae</taxon>
        <taxon>Pleosporales</taxon>
        <taxon>Diademaceae</taxon>
        <taxon>Clathrospora</taxon>
    </lineage>
</organism>
<accession>A0A6A5S8G6</accession>
<reference evidence="1" key="1">
    <citation type="journal article" date="2020" name="Stud. Mycol.">
        <title>101 Dothideomycetes genomes: a test case for predicting lifestyles and emergence of pathogens.</title>
        <authorList>
            <person name="Haridas S."/>
            <person name="Albert R."/>
            <person name="Binder M."/>
            <person name="Bloem J."/>
            <person name="Labutti K."/>
            <person name="Salamov A."/>
            <person name="Andreopoulos B."/>
            <person name="Baker S."/>
            <person name="Barry K."/>
            <person name="Bills G."/>
            <person name="Bluhm B."/>
            <person name="Cannon C."/>
            <person name="Castanera R."/>
            <person name="Culley D."/>
            <person name="Daum C."/>
            <person name="Ezra D."/>
            <person name="Gonzalez J."/>
            <person name="Henrissat B."/>
            <person name="Kuo A."/>
            <person name="Liang C."/>
            <person name="Lipzen A."/>
            <person name="Lutzoni F."/>
            <person name="Magnuson J."/>
            <person name="Mondo S."/>
            <person name="Nolan M."/>
            <person name="Ohm R."/>
            <person name="Pangilinan J."/>
            <person name="Park H.-J."/>
            <person name="Ramirez L."/>
            <person name="Alfaro M."/>
            <person name="Sun H."/>
            <person name="Tritt A."/>
            <person name="Yoshinaga Y."/>
            <person name="Zwiers L.-H."/>
            <person name="Turgeon B."/>
            <person name="Goodwin S."/>
            <person name="Spatafora J."/>
            <person name="Crous P."/>
            <person name="Grigoriev I."/>
        </authorList>
    </citation>
    <scope>NUCLEOTIDE SEQUENCE</scope>
    <source>
        <strain evidence="1">CBS 161.51</strain>
    </source>
</reference>
<proteinExistence type="predicted"/>
<dbReference type="EMBL" id="ML976231">
    <property type="protein sequence ID" value="KAF1935824.1"/>
    <property type="molecule type" value="Genomic_DNA"/>
</dbReference>
<gene>
    <name evidence="1" type="ORF">EJ02DRAFT_470894</name>
</gene>
<dbReference type="Proteomes" id="UP000800038">
    <property type="component" value="Unassembled WGS sequence"/>
</dbReference>
<name>A0A6A5S8G6_9PLEO</name>
<evidence type="ECO:0000313" key="2">
    <source>
        <dbReference type="Proteomes" id="UP000800038"/>
    </source>
</evidence>
<evidence type="ECO:0000313" key="1">
    <source>
        <dbReference type="EMBL" id="KAF1935824.1"/>
    </source>
</evidence>
<protein>
    <submittedName>
        <fullName evidence="1">Uncharacterized protein</fullName>
    </submittedName>
</protein>
<dbReference type="AlphaFoldDB" id="A0A6A5S8G6"/>